<evidence type="ECO:0000256" key="8">
    <source>
        <dbReference type="HAMAP-Rule" id="MF_00316"/>
    </source>
</evidence>
<comment type="catalytic activity">
    <reaction evidence="8">
        <text>Mo-molybdopterin + GTP + H(+) = Mo-molybdopterin guanine dinucleotide + diphosphate</text>
        <dbReference type="Rhea" id="RHEA:34243"/>
        <dbReference type="ChEBI" id="CHEBI:15378"/>
        <dbReference type="ChEBI" id="CHEBI:33019"/>
        <dbReference type="ChEBI" id="CHEBI:37565"/>
        <dbReference type="ChEBI" id="CHEBI:71302"/>
        <dbReference type="ChEBI" id="CHEBI:71310"/>
        <dbReference type="EC" id="2.7.7.77"/>
    </reaction>
</comment>
<comment type="domain">
    <text evidence="8">The N-terminal domain determines nucleotide recognition and specific binding, while the C-terminal domain determines the specific binding to the target protein.</text>
</comment>
<dbReference type="HAMAP" id="MF_00316">
    <property type="entry name" value="MobA"/>
    <property type="match status" value="1"/>
</dbReference>
<evidence type="ECO:0000256" key="5">
    <source>
        <dbReference type="ARBA" id="ARBA00022842"/>
    </source>
</evidence>
<dbReference type="Gene3D" id="3.90.550.10">
    <property type="entry name" value="Spore Coat Polysaccharide Biosynthesis Protein SpsA, Chain A"/>
    <property type="match status" value="1"/>
</dbReference>
<evidence type="ECO:0000256" key="3">
    <source>
        <dbReference type="ARBA" id="ARBA00022723"/>
    </source>
</evidence>
<comment type="cofactor">
    <cofactor evidence="8">
        <name>Mg(2+)</name>
        <dbReference type="ChEBI" id="CHEBI:18420"/>
    </cofactor>
</comment>
<comment type="similarity">
    <text evidence="8">Belongs to the MobA family.</text>
</comment>
<evidence type="ECO:0000256" key="2">
    <source>
        <dbReference type="ARBA" id="ARBA00022679"/>
    </source>
</evidence>
<dbReference type="RefSeq" id="WP_310791348.1">
    <property type="nucleotide sequence ID" value="NZ_CP134081.1"/>
</dbReference>
<dbReference type="GO" id="GO:0005525">
    <property type="term" value="F:GTP binding"/>
    <property type="evidence" value="ECO:0007669"/>
    <property type="project" value="UniProtKB-UniRule"/>
</dbReference>
<accession>A0AAJ6LWX4</accession>
<dbReference type="EMBL" id="CP134081">
    <property type="protein sequence ID" value="WNC08493.1"/>
    <property type="molecule type" value="Genomic_DNA"/>
</dbReference>
<keyword evidence="10" id="KW-0548">Nucleotidyltransferase</keyword>
<dbReference type="EC" id="2.7.7.77" evidence="8"/>
<evidence type="ECO:0000313" key="11">
    <source>
        <dbReference type="Proteomes" id="UP001258207"/>
    </source>
</evidence>
<keyword evidence="2 8" id="KW-0808">Transferase</keyword>
<dbReference type="PANTHER" id="PTHR19136:SF81">
    <property type="entry name" value="MOLYBDENUM COFACTOR GUANYLYLTRANSFERASE"/>
    <property type="match status" value="1"/>
</dbReference>
<feature type="binding site" evidence="8">
    <location>
        <position position="104"/>
    </location>
    <ligand>
        <name>Mg(2+)</name>
        <dbReference type="ChEBI" id="CHEBI:18420"/>
    </ligand>
</feature>
<dbReference type="SUPFAM" id="SSF53448">
    <property type="entry name" value="Nucleotide-diphospho-sugar transferases"/>
    <property type="match status" value="1"/>
</dbReference>
<dbReference type="Pfam" id="PF12804">
    <property type="entry name" value="NTP_transf_3"/>
    <property type="match status" value="1"/>
</dbReference>
<gene>
    <name evidence="8 10" type="primary">mobA</name>
    <name evidence="10" type="ORF">RI108_14390</name>
</gene>
<keyword evidence="5 8" id="KW-0460">Magnesium</keyword>
<dbReference type="InterPro" id="IPR025877">
    <property type="entry name" value="MobA-like_NTP_Trfase"/>
</dbReference>
<protein>
    <recommendedName>
        <fullName evidence="8">Molybdenum cofactor guanylyltransferase</fullName>
        <shortName evidence="8">MoCo guanylyltransferase</shortName>
        <ecNumber evidence="8">2.7.7.77</ecNumber>
    </recommendedName>
    <alternativeName>
        <fullName evidence="8">GTP:molybdopterin guanylyltransferase</fullName>
    </alternativeName>
    <alternativeName>
        <fullName evidence="8">Mo-MPT guanylyltransferase</fullName>
    </alternativeName>
    <alternativeName>
        <fullName evidence="8">Molybdopterin guanylyltransferase</fullName>
    </alternativeName>
    <alternativeName>
        <fullName evidence="8">Molybdopterin-guanine dinucleotide synthase</fullName>
        <shortName evidence="8">MGD synthase</shortName>
    </alternativeName>
</protein>
<evidence type="ECO:0000256" key="6">
    <source>
        <dbReference type="ARBA" id="ARBA00023134"/>
    </source>
</evidence>
<feature type="binding site" evidence="8">
    <location>
        <position position="28"/>
    </location>
    <ligand>
        <name>GTP</name>
        <dbReference type="ChEBI" id="CHEBI:37565"/>
    </ligand>
</feature>
<dbReference type="Proteomes" id="UP001258207">
    <property type="component" value="Chromosome"/>
</dbReference>
<feature type="domain" description="MobA-like NTP transferase" evidence="9">
    <location>
        <begin position="13"/>
        <end position="168"/>
    </location>
</feature>
<comment type="subcellular location">
    <subcellularLocation>
        <location evidence="8">Cytoplasm</location>
    </subcellularLocation>
</comment>
<dbReference type="GO" id="GO:0046872">
    <property type="term" value="F:metal ion binding"/>
    <property type="evidence" value="ECO:0007669"/>
    <property type="project" value="UniProtKB-KW"/>
</dbReference>
<name>A0AAJ6LWX4_9PSED</name>
<comment type="function">
    <text evidence="8">Transfers a GMP moiety from GTP to Mo-molybdopterin (Mo-MPT) cofactor (Moco or molybdenum cofactor) to form Mo-molybdopterin guanine dinucleotide (Mo-MGD) cofactor.</text>
</comment>
<keyword evidence="3 8" id="KW-0479">Metal-binding</keyword>
<evidence type="ECO:0000256" key="4">
    <source>
        <dbReference type="ARBA" id="ARBA00022741"/>
    </source>
</evidence>
<dbReference type="NCBIfam" id="TIGR02665">
    <property type="entry name" value="molyb_mobA"/>
    <property type="match status" value="1"/>
</dbReference>
<keyword evidence="4 8" id="KW-0547">Nucleotide-binding</keyword>
<feature type="binding site" evidence="8">
    <location>
        <begin position="15"/>
        <end position="17"/>
    </location>
    <ligand>
        <name>GTP</name>
        <dbReference type="ChEBI" id="CHEBI:37565"/>
    </ligand>
</feature>
<proteinExistence type="inferred from homology"/>
<feature type="binding site" evidence="8">
    <location>
        <position position="104"/>
    </location>
    <ligand>
        <name>GTP</name>
        <dbReference type="ChEBI" id="CHEBI:37565"/>
    </ligand>
</feature>
<evidence type="ECO:0000259" key="9">
    <source>
        <dbReference type="Pfam" id="PF12804"/>
    </source>
</evidence>
<evidence type="ECO:0000313" key="10">
    <source>
        <dbReference type="EMBL" id="WNC08493.1"/>
    </source>
</evidence>
<comment type="caution">
    <text evidence="8">Lacks conserved residue(s) required for the propagation of feature annotation.</text>
</comment>
<evidence type="ECO:0000256" key="7">
    <source>
        <dbReference type="ARBA" id="ARBA00023150"/>
    </source>
</evidence>
<reference evidence="10" key="1">
    <citation type="submission" date="2023-09" db="EMBL/GenBank/DDBJ databases">
        <title>First report of Pseudomonas coleopterorum DJ13 causing leaf spot on Rhododendron pulchrum Sweet in China.</title>
        <authorList>
            <person name="Zhang Y."/>
        </authorList>
    </citation>
    <scope>NUCLEOTIDE SEQUENCE</scope>
    <source>
        <strain evidence="10">DJ13</strain>
    </source>
</reference>
<dbReference type="GO" id="GO:0005737">
    <property type="term" value="C:cytoplasm"/>
    <property type="evidence" value="ECO:0007669"/>
    <property type="project" value="UniProtKB-SubCell"/>
</dbReference>
<dbReference type="GO" id="GO:0061603">
    <property type="term" value="F:molybdenum cofactor guanylyltransferase activity"/>
    <property type="evidence" value="ECO:0007669"/>
    <property type="project" value="UniProtKB-EC"/>
</dbReference>
<dbReference type="GO" id="GO:1902758">
    <property type="term" value="P:bis(molybdopterin guanine dinucleotide)molybdenum biosynthetic process"/>
    <property type="evidence" value="ECO:0007669"/>
    <property type="project" value="TreeGrafter"/>
</dbReference>
<comment type="subunit">
    <text evidence="8">Monomer.</text>
</comment>
<evidence type="ECO:0000256" key="1">
    <source>
        <dbReference type="ARBA" id="ARBA00022490"/>
    </source>
</evidence>
<organism evidence="10 11">
    <name type="scientific">Pseudomonas coleopterorum</name>
    <dbReference type="NCBI Taxonomy" id="1605838"/>
    <lineage>
        <taxon>Bacteria</taxon>
        <taxon>Pseudomonadati</taxon>
        <taxon>Pseudomonadota</taxon>
        <taxon>Gammaproteobacteria</taxon>
        <taxon>Pseudomonadales</taxon>
        <taxon>Pseudomonadaceae</taxon>
        <taxon>Pseudomonas</taxon>
    </lineage>
</organism>
<dbReference type="AlphaFoldDB" id="A0AAJ6LWX4"/>
<sequence length="194" mass="21368">MNAADTPPLCSVLLLAGGRGQRMGGRDKGLIDWHGQPLIQHLQRCVRPMTDDLIISCNRNHEHYAAFADRLVHDQSSDFPGPMAGMIAGLEAARHPLLLVLPCDVPGVDDALLAAMRQTQQRLPEQPLMVRQGEFWEPLLCIVPKAHLTAMRQAWDAGERSPRRVLLALGAQALQCAEDDPRLANLNTPQLLGR</sequence>
<dbReference type="PANTHER" id="PTHR19136">
    <property type="entry name" value="MOLYBDENUM COFACTOR GUANYLYLTRANSFERASE"/>
    <property type="match status" value="1"/>
</dbReference>
<dbReference type="InterPro" id="IPR013482">
    <property type="entry name" value="Molybde_CF_guanTrfase"/>
</dbReference>
<feature type="binding site" evidence="8">
    <location>
        <position position="74"/>
    </location>
    <ligand>
        <name>GTP</name>
        <dbReference type="ChEBI" id="CHEBI:37565"/>
    </ligand>
</feature>
<keyword evidence="6 8" id="KW-0342">GTP-binding</keyword>
<keyword evidence="1 8" id="KW-0963">Cytoplasm</keyword>
<keyword evidence="7 8" id="KW-0501">Molybdenum cofactor biosynthesis</keyword>
<dbReference type="InterPro" id="IPR029044">
    <property type="entry name" value="Nucleotide-diphossugar_trans"/>
</dbReference>
<dbReference type="CDD" id="cd02503">
    <property type="entry name" value="MobA"/>
    <property type="match status" value="1"/>
</dbReference>